<proteinExistence type="predicted"/>
<evidence type="ECO:0000313" key="2">
    <source>
        <dbReference type="EMBL" id="GIZ04545.1"/>
    </source>
</evidence>
<dbReference type="AlphaFoldDB" id="A0AAV4YBU9"/>
<keyword evidence="3" id="KW-1185">Reference proteome</keyword>
<organism evidence="2 3">
    <name type="scientific">Caerostris extrusa</name>
    <name type="common">Bark spider</name>
    <name type="synonym">Caerostris bankana</name>
    <dbReference type="NCBI Taxonomy" id="172846"/>
    <lineage>
        <taxon>Eukaryota</taxon>
        <taxon>Metazoa</taxon>
        <taxon>Ecdysozoa</taxon>
        <taxon>Arthropoda</taxon>
        <taxon>Chelicerata</taxon>
        <taxon>Arachnida</taxon>
        <taxon>Araneae</taxon>
        <taxon>Araneomorphae</taxon>
        <taxon>Entelegynae</taxon>
        <taxon>Araneoidea</taxon>
        <taxon>Araneidae</taxon>
        <taxon>Caerostris</taxon>
    </lineage>
</organism>
<protein>
    <submittedName>
        <fullName evidence="2">Uncharacterized protein</fullName>
    </submittedName>
</protein>
<sequence length="161" mass="18419">MLLHLTEKAMPKPKKKIRQRKPLPERRNIPFGYEAMRNPSHAFLSAPSQSTPFMQTGDKYGRRNLDGKRTVEICFSHSCGLCVCKYIAKPAPKPHRLHSPLKPLSKGPVVRICENRRVPLFFSSAERRYLNRLARAEFSPSVFCSIVLQIHFTTKLNSPSC</sequence>
<gene>
    <name evidence="2" type="ORF">CEXT_762321</name>
</gene>
<accession>A0AAV4YBU9</accession>
<comment type="caution">
    <text evidence="2">The sequence shown here is derived from an EMBL/GenBank/DDBJ whole genome shotgun (WGS) entry which is preliminary data.</text>
</comment>
<name>A0AAV4YBU9_CAEEX</name>
<dbReference type="EMBL" id="BPLR01019101">
    <property type="protein sequence ID" value="GIZ04545.1"/>
    <property type="molecule type" value="Genomic_DNA"/>
</dbReference>
<feature type="compositionally biased region" description="Basic and acidic residues" evidence="1">
    <location>
        <begin position="1"/>
        <end position="10"/>
    </location>
</feature>
<feature type="region of interest" description="Disordered" evidence="1">
    <location>
        <begin position="1"/>
        <end position="26"/>
    </location>
</feature>
<reference evidence="2 3" key="1">
    <citation type="submission" date="2021-06" db="EMBL/GenBank/DDBJ databases">
        <title>Caerostris extrusa draft genome.</title>
        <authorList>
            <person name="Kono N."/>
            <person name="Arakawa K."/>
        </authorList>
    </citation>
    <scope>NUCLEOTIDE SEQUENCE [LARGE SCALE GENOMIC DNA]</scope>
</reference>
<evidence type="ECO:0000313" key="3">
    <source>
        <dbReference type="Proteomes" id="UP001054945"/>
    </source>
</evidence>
<evidence type="ECO:0000256" key="1">
    <source>
        <dbReference type="SAM" id="MobiDB-lite"/>
    </source>
</evidence>
<dbReference type="Proteomes" id="UP001054945">
    <property type="component" value="Unassembled WGS sequence"/>
</dbReference>
<feature type="compositionally biased region" description="Basic residues" evidence="1">
    <location>
        <begin position="11"/>
        <end position="21"/>
    </location>
</feature>